<evidence type="ECO:0000256" key="1">
    <source>
        <dbReference type="SAM" id="Phobius"/>
    </source>
</evidence>
<keyword evidence="1" id="KW-1133">Transmembrane helix</keyword>
<accession>A0ABT7DWM1</accession>
<evidence type="ECO:0000313" key="2">
    <source>
        <dbReference type="EMBL" id="MDK2124471.1"/>
    </source>
</evidence>
<evidence type="ECO:0000313" key="3">
    <source>
        <dbReference type="Proteomes" id="UP001172778"/>
    </source>
</evidence>
<reference evidence="2" key="1">
    <citation type="submission" date="2023-03" db="EMBL/GenBank/DDBJ databases">
        <title>Chitinimonas shenzhenensis gen. nov., sp. nov., a novel member of family Burkholderiaceae isolated from activated sludge collected in Shen Zhen, China.</title>
        <authorList>
            <person name="Wang X."/>
        </authorList>
    </citation>
    <scope>NUCLEOTIDE SEQUENCE</scope>
    <source>
        <strain evidence="2">DQS-5</strain>
    </source>
</reference>
<dbReference type="Proteomes" id="UP001172778">
    <property type="component" value="Unassembled WGS sequence"/>
</dbReference>
<sequence length="123" mass="13386">MSQSNPILSRLPRMSLWVVLAAALLLLIALVAPQQLAVDLHKASLLCLAGVIGYWLDRGLFPYSRPDNYLQTDNWRELLCGLGKSATDADIKVAAGYHWLFALAMLRRAVIVGAAMLALALGL</sequence>
<keyword evidence="1" id="KW-0812">Transmembrane</keyword>
<protein>
    <submittedName>
        <fullName evidence="2">Holin</fullName>
    </submittedName>
</protein>
<keyword evidence="1" id="KW-0472">Membrane</keyword>
<organism evidence="2 3">
    <name type="scientific">Parachitinimonas caeni</name>
    <dbReference type="NCBI Taxonomy" id="3031301"/>
    <lineage>
        <taxon>Bacteria</taxon>
        <taxon>Pseudomonadati</taxon>
        <taxon>Pseudomonadota</taxon>
        <taxon>Betaproteobacteria</taxon>
        <taxon>Neisseriales</taxon>
        <taxon>Chitinibacteraceae</taxon>
        <taxon>Parachitinimonas</taxon>
    </lineage>
</organism>
<dbReference type="RefSeq" id="WP_284100784.1">
    <property type="nucleotide sequence ID" value="NZ_JARRAF010000010.1"/>
</dbReference>
<dbReference type="InterPro" id="IPR025140">
    <property type="entry name" value="Holin_2-3"/>
</dbReference>
<comment type="caution">
    <text evidence="2">The sequence shown here is derived from an EMBL/GenBank/DDBJ whole genome shotgun (WGS) entry which is preliminary data.</text>
</comment>
<name>A0ABT7DWM1_9NEIS</name>
<gene>
    <name evidence="2" type="ORF">PZA18_10445</name>
</gene>
<dbReference type="Pfam" id="PF13272">
    <property type="entry name" value="Holin_2-3"/>
    <property type="match status" value="1"/>
</dbReference>
<dbReference type="EMBL" id="JARRAF010000010">
    <property type="protein sequence ID" value="MDK2124471.1"/>
    <property type="molecule type" value="Genomic_DNA"/>
</dbReference>
<proteinExistence type="predicted"/>
<feature type="transmembrane region" description="Helical" evidence="1">
    <location>
        <begin position="99"/>
        <end position="121"/>
    </location>
</feature>
<keyword evidence="3" id="KW-1185">Reference proteome</keyword>